<dbReference type="InterPro" id="IPR026028">
    <property type="entry name" value="V-type_ATPase_116kDa_su_euka"/>
</dbReference>
<dbReference type="GO" id="GO:0016471">
    <property type="term" value="C:vacuolar proton-transporting V-type ATPase complex"/>
    <property type="evidence" value="ECO:0000318"/>
    <property type="project" value="GO_Central"/>
</dbReference>
<evidence type="ECO:0000313" key="11">
    <source>
        <dbReference type="EMBL" id="CAI43253.1"/>
    </source>
</evidence>
<proteinExistence type="inferred from homology"/>
<gene>
    <name evidence="10" type="primary">VATA1</name>
    <name evidence="11" type="synonym">vata1_1</name>
    <name evidence="12" type="ORF">GSPATT00000119001</name>
    <name evidence="10" type="ORF">PTMB.372c</name>
</gene>
<keyword evidence="8 9" id="KW-0472">Membrane</keyword>
<dbReference type="PANTHER" id="PTHR11629">
    <property type="entry name" value="VACUOLAR PROTON ATPASES"/>
    <property type="match status" value="1"/>
</dbReference>
<dbReference type="GO" id="GO:0007035">
    <property type="term" value="P:vacuolar acidification"/>
    <property type="evidence" value="ECO:0000318"/>
    <property type="project" value="GO_Central"/>
</dbReference>
<evidence type="ECO:0000313" key="10">
    <source>
        <dbReference type="EMBL" id="CAH03569.1"/>
    </source>
</evidence>
<dbReference type="PANTHER" id="PTHR11629:SF63">
    <property type="entry name" value="V-TYPE PROTON ATPASE SUBUNIT A"/>
    <property type="match status" value="1"/>
</dbReference>
<keyword evidence="13" id="KW-1185">Reference proteome</keyword>
<dbReference type="EMBL" id="CR932830">
    <property type="protein sequence ID" value="CAI43253.1"/>
    <property type="molecule type" value="Genomic_DNA"/>
</dbReference>
<evidence type="ECO:0000256" key="1">
    <source>
        <dbReference type="ARBA" id="ARBA00004141"/>
    </source>
</evidence>
<dbReference type="InterPro" id="IPR002490">
    <property type="entry name" value="V-ATPase_116kDa_su"/>
</dbReference>
<feature type="transmembrane region" description="Helical" evidence="9">
    <location>
        <begin position="487"/>
        <end position="505"/>
    </location>
</feature>
<evidence type="ECO:0000256" key="9">
    <source>
        <dbReference type="RuleBase" id="RU361189"/>
    </source>
</evidence>
<reference evidence="12" key="5">
    <citation type="submission" date="2006-03" db="EMBL/GenBank/DDBJ databases">
        <authorList>
            <consortium name="Genoscope"/>
        </authorList>
    </citation>
    <scope>NUCLEOTIDE SEQUENCE</scope>
    <source>
        <strain evidence="12">Stock d4-2</strain>
    </source>
</reference>
<dbReference type="KEGG" id="ptm:GSPATT00000119001"/>
<keyword evidence="5 9" id="KW-0375">Hydrogen ion transport</keyword>
<feature type="transmembrane region" description="Helical" evidence="9">
    <location>
        <begin position="413"/>
        <end position="435"/>
    </location>
</feature>
<dbReference type="GeneID" id="79574061"/>
<keyword evidence="4 9" id="KW-0812">Transmembrane</keyword>
<protein>
    <recommendedName>
        <fullName evidence="9">V-type proton ATPase subunit a</fullName>
    </recommendedName>
</protein>
<evidence type="ECO:0000256" key="4">
    <source>
        <dbReference type="ARBA" id="ARBA00022692"/>
    </source>
</evidence>
<dbReference type="eggNOG" id="KOG2189">
    <property type="taxonomic scope" value="Eukaryota"/>
</dbReference>
<comment type="subcellular location">
    <subcellularLocation>
        <location evidence="1">Membrane</location>
        <topology evidence="1">Multi-pass membrane protein</topology>
    </subcellularLocation>
</comment>
<dbReference type="RefSeq" id="XP_001347196.1">
    <property type="nucleotide sequence ID" value="XM_001347160.1"/>
</dbReference>
<dbReference type="EMBL" id="CR548612">
    <property type="protein sequence ID" value="CAH03569.1"/>
    <property type="molecule type" value="Genomic_DNA"/>
</dbReference>
<dbReference type="GO" id="GO:0046961">
    <property type="term" value="F:proton-transporting ATPase activity, rotational mechanism"/>
    <property type="evidence" value="ECO:0007669"/>
    <property type="project" value="InterPro"/>
</dbReference>
<dbReference type="GeneID" id="5008866"/>
<feature type="transmembrane region" description="Helical" evidence="9">
    <location>
        <begin position="577"/>
        <end position="601"/>
    </location>
</feature>
<dbReference type="PIRSF" id="PIRSF001293">
    <property type="entry name" value="ATP6V0A1"/>
    <property type="match status" value="1"/>
</dbReference>
<accession>Q6BFK1</accession>
<evidence type="ECO:0000256" key="7">
    <source>
        <dbReference type="ARBA" id="ARBA00023065"/>
    </source>
</evidence>
<dbReference type="KEGG" id="ptm:PTMB.372c"/>
<comment type="function">
    <text evidence="9">Essential component of the vacuolar proton pump (V-ATPase), a multimeric enzyme that catalyzes the translocation of protons across the membranes. Required for assembly and activity of the V-ATPase.</text>
</comment>
<reference evidence="11" key="2">
    <citation type="submission" date="2005-01" db="EMBL/GenBank/DDBJ databases">
        <authorList>
            <person name="Genoscope"/>
        </authorList>
    </citation>
    <scope>NUCLEOTIDE SEQUENCE</scope>
</reference>
<dbReference type="EMBL" id="CT867985">
    <property type="protein sequence ID" value="CAK55684.1"/>
    <property type="molecule type" value="Genomic_DNA"/>
</dbReference>
<organism evidence="10 13">
    <name type="scientific">Paramecium tetraurelia</name>
    <dbReference type="NCBI Taxonomy" id="5888"/>
    <lineage>
        <taxon>Eukaryota</taxon>
        <taxon>Sar</taxon>
        <taxon>Alveolata</taxon>
        <taxon>Ciliophora</taxon>
        <taxon>Intramacronucleata</taxon>
        <taxon>Oligohymenophorea</taxon>
        <taxon>Peniculida</taxon>
        <taxon>Parameciidae</taxon>
        <taxon>Paramecium</taxon>
    </lineage>
</organism>
<dbReference type="GO" id="GO:0051117">
    <property type="term" value="F:ATPase binding"/>
    <property type="evidence" value="ECO:0000318"/>
    <property type="project" value="GO_Central"/>
</dbReference>
<dbReference type="Proteomes" id="UP000000600">
    <property type="component" value="Unassembled WGS sequence"/>
</dbReference>
<dbReference type="TCDB" id="3.A.2.2.8">
    <property type="family name" value="the h+- or na+-translocating f-type, v-type and a-type atpase (f-atpase) superfamily"/>
</dbReference>
<dbReference type="OrthoDB" id="10264220at2759"/>
<feature type="transmembrane region" description="Helical" evidence="9">
    <location>
        <begin position="764"/>
        <end position="783"/>
    </location>
</feature>
<dbReference type="FunCoup" id="Q6BFK1">
    <property type="interactions" value="143"/>
</dbReference>
<reference evidence="10 13" key="1">
    <citation type="journal article" date="2004" name="Curr. Biol.">
        <title>High coding density on the largest Paramecium tetraurelia somatic chromosome.</title>
        <authorList>
            <person name="Zagulski M."/>
            <person name="Nowak J.K."/>
            <person name="Le Mouel A."/>
            <person name="Nowacki M."/>
            <person name="Migdalski A."/>
            <person name="Gromadka R."/>
            <person name="Noel B."/>
            <person name="Blanc I."/>
            <person name="Dessen P."/>
            <person name="Wincker P."/>
            <person name="Keller A.M."/>
            <person name="Cohen J."/>
            <person name="Meyer E."/>
            <person name="Sperling L."/>
        </authorList>
    </citation>
    <scope>NUCLEOTIDE SEQUENCE [LARGE SCALE GENOMIC DNA]</scope>
    <source>
        <strain evidence="10 13">Stock d4-2</strain>
    </source>
</reference>
<evidence type="ECO:0000256" key="6">
    <source>
        <dbReference type="ARBA" id="ARBA00022989"/>
    </source>
</evidence>
<evidence type="ECO:0000256" key="3">
    <source>
        <dbReference type="ARBA" id="ARBA00022448"/>
    </source>
</evidence>
<feature type="transmembrane region" description="Helical" evidence="9">
    <location>
        <begin position="647"/>
        <end position="672"/>
    </location>
</feature>
<evidence type="ECO:0000256" key="5">
    <source>
        <dbReference type="ARBA" id="ARBA00022781"/>
    </source>
</evidence>
<dbReference type="Pfam" id="PF01496">
    <property type="entry name" value="V_ATPase_I"/>
    <property type="match status" value="2"/>
</dbReference>
<evidence type="ECO:0000256" key="8">
    <source>
        <dbReference type="ARBA" id="ARBA00023136"/>
    </source>
</evidence>
<dbReference type="HOGENOM" id="CLU_005230_0_2_1"/>
<comment type="similarity">
    <text evidence="2 9">Belongs to the V-ATPase 116 kDa subunit family.</text>
</comment>
<keyword evidence="6 9" id="KW-1133">Transmembrane helix</keyword>
<dbReference type="RefSeq" id="XP_001423082.1">
    <property type="nucleotide sequence ID" value="XM_001423045.1"/>
</dbReference>
<dbReference type="InParanoid" id="Q6BFK1"/>
<reference evidence="11" key="3">
    <citation type="journal article" date="2006" name="Mol. Biol. Cell">
        <title>Seventeen a-subunit isoforms of paramecium V-ATPase provide high specialization in localization and function.</title>
        <authorList>
            <person name="Wassmer T."/>
            <person name="Kissmehl R."/>
            <person name="Cohen J."/>
            <person name="Plattner H."/>
        </authorList>
    </citation>
    <scope>NUCLEOTIDE SEQUENCE</scope>
</reference>
<dbReference type="GO" id="GO:0000220">
    <property type="term" value="C:vacuolar proton-transporting V-type ATPase, V0 domain"/>
    <property type="evidence" value="ECO:0007669"/>
    <property type="project" value="InterPro"/>
</dbReference>
<reference evidence="10" key="6">
    <citation type="submission" date="2006-11" db="EMBL/GenBank/DDBJ databases">
        <title>Paramecium megabase sequencing project.</title>
        <authorList>
            <person name="Nowak J.K."/>
            <person name="Migdalski A."/>
            <person name="Gromadka R."/>
            <person name="Zagulski M."/>
        </authorList>
    </citation>
    <scope>NUCLEOTIDE SEQUENCE</scope>
    <source>
        <strain evidence="10">Stock d4-2</strain>
    </source>
</reference>
<reference evidence="12 13" key="4">
    <citation type="journal article" date="2006" name="Nature">
        <title>Global trends of whole-genome duplications revealed by the ciliate Paramecium tetraurelia.</title>
        <authorList>
            <consortium name="Genoscope"/>
            <person name="Aury J.-M."/>
            <person name="Jaillon O."/>
            <person name="Duret L."/>
            <person name="Noel B."/>
            <person name="Jubin C."/>
            <person name="Porcel B.M."/>
            <person name="Segurens B."/>
            <person name="Daubin V."/>
            <person name="Anthouard V."/>
            <person name="Aiach N."/>
            <person name="Arnaiz O."/>
            <person name="Billaut A."/>
            <person name="Beisson J."/>
            <person name="Blanc I."/>
            <person name="Bouhouche K."/>
            <person name="Camara F."/>
            <person name="Duharcourt S."/>
            <person name="Guigo R."/>
            <person name="Gogendeau D."/>
            <person name="Katinka M."/>
            <person name="Keller A.-M."/>
            <person name="Kissmehl R."/>
            <person name="Klotz C."/>
            <person name="Koll F."/>
            <person name="Le Moue A."/>
            <person name="Lepere C."/>
            <person name="Malinsky S."/>
            <person name="Nowacki M."/>
            <person name="Nowak J.K."/>
            <person name="Plattner H."/>
            <person name="Poulain J."/>
            <person name="Ruiz F."/>
            <person name="Serrano V."/>
            <person name="Zagulski M."/>
            <person name="Dessen P."/>
            <person name="Betermier M."/>
            <person name="Weissenbach J."/>
            <person name="Scarpelli C."/>
            <person name="Schachter V."/>
            <person name="Sperling L."/>
            <person name="Meyer E."/>
            <person name="Cohen J."/>
            <person name="Wincker P."/>
        </authorList>
    </citation>
    <scope>NUCLEOTIDE SEQUENCE [LARGE SCALE GENOMIC DNA]</scope>
    <source>
        <strain evidence="12 13">Stock d4-2</strain>
    </source>
</reference>
<feature type="transmembrane region" description="Helical" evidence="9">
    <location>
        <begin position="548"/>
        <end position="570"/>
    </location>
</feature>
<sequence length="832" mass="97269">MIRSEGMSLYQLLIPRESSYDVMSELGQIDSVMIIDHQQHLLSKPFINQVQRCDEILNKVEYLLDQLNQIGQTIDHVYDFKLMLQEFDRVLSLKQIQKHTFINQIEEYITGKYQQVQQQIDTLSRLKSKLQNTREAKQAMIYARDWLGGAYFHSKSSTALDFDEQMIKSYHQHGGMMPSQKFTHFVGVMNSKDYQIFQRTVFRITKGNFMVNQTLLSVSRSCFLLIFPTFSLQSETWRKIKKLCDVLKVDHISLPLTEEQWDQRYCDYDKDIAEIENMNKLTHQLLQSILKPLLEDENTQPSLLFIRFFLVRERTLYENLNKVKMQQSIFLANLWVRTSEIQLLENILQTIKQKNPHIPAPQIKINEIVNQQPPTYFQTNQFNKLFQLITETYGIPDYKEINPSMFSIITFPFLFGVMFGDIGHGAAILIFGILLSMNKVFSPRSEQKKLREQRIQLGLQIKRQVNSKDFNDEDLNDFNLTQIIFDLRYMLLLCGAFSLYTGFIYNEYFGLSLNIFGSCMNIQDCTYPFGLDPQYEDLSFRNSYKMKLAIIIGFSQMLLGILCSGFNYLYFKKWINLFILFPARLLFFTLFIGYMVMLIIIKWSTFYADTSQAPSIITTLVDMWMHDGQVTLKTFESADYQSQLQKLILVICILCLPFLLFAPIIADSIAMIKQKKKESARFEMIPQNINSNLSNDDFVSKQSQHQSYIDIIVEHLIETLEFVLGCISNTASYLRLWALSLAHSELAKVLFDLTLKEPIANADLLASLLGMPAFLLSTFGILLCMDSMECFLHALRLHWVEFQSKFYKGNGYNFEIFSYRKEMKKYQDKMKT</sequence>
<dbReference type="AlphaFoldDB" id="Q6BFK1"/>
<evidence type="ECO:0000313" key="12">
    <source>
        <dbReference type="EMBL" id="CAK55684.1"/>
    </source>
</evidence>
<keyword evidence="7 9" id="KW-0406">Ion transport</keyword>
<evidence type="ECO:0000256" key="2">
    <source>
        <dbReference type="ARBA" id="ARBA00009904"/>
    </source>
</evidence>
<name>Q6BFK1_PARTE</name>
<evidence type="ECO:0000313" key="13">
    <source>
        <dbReference type="Proteomes" id="UP000000600"/>
    </source>
</evidence>
<dbReference type="STRING" id="5888.Q6BFK1"/>
<keyword evidence="3 9" id="KW-0813">Transport</keyword>